<evidence type="ECO:0000256" key="1">
    <source>
        <dbReference type="SAM" id="Coils"/>
    </source>
</evidence>
<dbReference type="Proteomes" id="UP001236657">
    <property type="component" value="Chromosome"/>
</dbReference>
<organism evidence="3 4">
    <name type="scientific">Thiothrix lacustris</name>
    <dbReference type="NCBI Taxonomy" id="525917"/>
    <lineage>
        <taxon>Bacteria</taxon>
        <taxon>Pseudomonadati</taxon>
        <taxon>Pseudomonadota</taxon>
        <taxon>Gammaproteobacteria</taxon>
        <taxon>Thiotrichales</taxon>
        <taxon>Thiotrichaceae</taxon>
        <taxon>Thiothrix</taxon>
    </lineage>
</organism>
<proteinExistence type="predicted"/>
<keyword evidence="4" id="KW-1185">Reference proteome</keyword>
<evidence type="ECO:0000313" key="4">
    <source>
        <dbReference type="Proteomes" id="UP001236657"/>
    </source>
</evidence>
<sequence>MSSLLTACGSGSSGTSAEDLATQAAATAQVAATTAASIEVAKQQVSDALSEIVTDATTAKTVSSAATTLTQKAASEASSYSEVAQSLASTQAYAAQAIEQAALAVAQQAIADQANTTVQSSQSLTEVQQAASTAQTAAATAKTARAAAEEALAQAQKALTQLESDIASALASRRYTKLDSYGNTLSANADSWACVKDNNTGLVWEEKTSDGGLRDKKWRYRHMHNYPGYGNLYDYNGVQLCAVLGTCDSYTYRDAVNSEGLCGRKGVWRLPRREELGSIAQINDGQKTPHINQSIFPETANIPDKSAYCAENMAKTAADCGYAAGTELHYTSDGRIECNYQGVDYTKQLVGTTQQLLEQSILVALRQQGEVPDGMTVGVYPNANWVCYTRLVSSQ</sequence>
<reference evidence="3 4" key="1">
    <citation type="submission" date="2023-08" db="EMBL/GenBank/DDBJ databases">
        <title>New molecular markers tilS and rpoB for phylogenetic and monitoring studies of the genus Thiothrix biodiversity.</title>
        <authorList>
            <person name="Ravin N.V."/>
            <person name="Smolyakov D."/>
            <person name="Markov N.D."/>
            <person name="Beletsky A.V."/>
            <person name="Mardanov A.V."/>
            <person name="Rudenko T.S."/>
            <person name="Grabovich M.Y."/>
        </authorList>
    </citation>
    <scope>NUCLEOTIDE SEQUENCE [LARGE SCALE GENOMIC DNA]</scope>
    <source>
        <strain evidence="3 4">MK1</strain>
    </source>
</reference>
<feature type="domain" description="Lcl C-terminal" evidence="2">
    <location>
        <begin position="194"/>
        <end position="313"/>
    </location>
</feature>
<dbReference type="EMBL" id="CP133218">
    <property type="protein sequence ID" value="WML90906.1"/>
    <property type="molecule type" value="Genomic_DNA"/>
</dbReference>
<accession>A0ABY9MRR4</accession>
<keyword evidence="1" id="KW-0175">Coiled coil</keyword>
<evidence type="ECO:0000313" key="3">
    <source>
        <dbReference type="EMBL" id="WML90906.1"/>
    </source>
</evidence>
<gene>
    <name evidence="3" type="ORF">RCF98_00815</name>
</gene>
<dbReference type="InterPro" id="IPR011460">
    <property type="entry name" value="Lcl_C"/>
</dbReference>
<evidence type="ECO:0000259" key="2">
    <source>
        <dbReference type="Pfam" id="PF07603"/>
    </source>
</evidence>
<protein>
    <submittedName>
        <fullName evidence="3">DUF1566 domain-containing protein</fullName>
    </submittedName>
</protein>
<dbReference type="Pfam" id="PF07603">
    <property type="entry name" value="Lcl_C"/>
    <property type="match status" value="1"/>
</dbReference>
<name>A0ABY9MRR4_9GAMM</name>
<feature type="coiled-coil region" evidence="1">
    <location>
        <begin position="138"/>
        <end position="172"/>
    </location>
</feature>